<dbReference type="EC" id="4.1.2.50" evidence="3"/>
<reference evidence="7 8" key="1">
    <citation type="submission" date="2018-09" db="EMBL/GenBank/DDBJ databases">
        <title>Phylogeny of the Shewanellaceae, and recommendation for two new genera, Pseudoshewanella and Parashewanella.</title>
        <authorList>
            <person name="Wang G."/>
        </authorList>
    </citation>
    <scope>NUCLEOTIDE SEQUENCE [LARGE SCALE GENOMIC DNA]</scope>
    <source>
        <strain evidence="7 8">KCTC 22492</strain>
    </source>
</reference>
<evidence type="ECO:0000256" key="5">
    <source>
        <dbReference type="ARBA" id="ARBA00031449"/>
    </source>
</evidence>
<organism evidence="7 8">
    <name type="scientific">Parashewanella spongiae</name>
    <dbReference type="NCBI Taxonomy" id="342950"/>
    <lineage>
        <taxon>Bacteria</taxon>
        <taxon>Pseudomonadati</taxon>
        <taxon>Pseudomonadota</taxon>
        <taxon>Gammaproteobacteria</taxon>
        <taxon>Alteromonadales</taxon>
        <taxon>Shewanellaceae</taxon>
        <taxon>Parashewanella</taxon>
    </lineage>
</organism>
<evidence type="ECO:0000256" key="3">
    <source>
        <dbReference type="ARBA" id="ARBA00012982"/>
    </source>
</evidence>
<dbReference type="UniPathway" id="UPA00391"/>
<dbReference type="InterPro" id="IPR038418">
    <property type="entry name" value="6-PTP_synth/QueD_sf"/>
</dbReference>
<sequence>MLLFVKDLTVIDFSYLCEKRGMIGESWIVDVVLEGGLDEQNMVLDFAKVKRAIKNTIDDVADHRLLVPVHSDATQFEQTIDKTFVDFESEVGALHLACPDEAFAFINSDSITYESVVDFLRIELGKVLPDNVEGIELTLRTEALDKPFYHYSHGLKKHDGNCQRIAHGHRSPISVYENGVESMKWNEYWAERWQDIYLGSKEDIYDVMALTLSENAKVSSDEHYGFSYVAPQGLFQLAIPKSCCEIIPHDTTVELLAEFVANDLSAQRPDSDFKVVAFEGVGKGAIASKAKQ</sequence>
<gene>
    <name evidence="7" type="ORF">D5R81_02670</name>
</gene>
<comment type="similarity">
    <text evidence="2">Belongs to the PTPS family. QueD subfamily.</text>
</comment>
<accession>A0A3A6UMQ6</accession>
<evidence type="ECO:0000256" key="4">
    <source>
        <dbReference type="ARBA" id="ARBA00018141"/>
    </source>
</evidence>
<keyword evidence="8" id="KW-1185">Reference proteome</keyword>
<dbReference type="RefSeq" id="WP_121852109.1">
    <property type="nucleotide sequence ID" value="NZ_CP037952.1"/>
</dbReference>
<dbReference type="Proteomes" id="UP000273022">
    <property type="component" value="Unassembled WGS sequence"/>
</dbReference>
<dbReference type="Pfam" id="PF01242">
    <property type="entry name" value="PTPS"/>
    <property type="match status" value="1"/>
</dbReference>
<evidence type="ECO:0000313" key="7">
    <source>
        <dbReference type="EMBL" id="RJY19030.1"/>
    </source>
</evidence>
<proteinExistence type="inferred from homology"/>
<name>A0A3A6UMQ6_9GAMM</name>
<dbReference type="SUPFAM" id="SSF55620">
    <property type="entry name" value="Tetrahydrobiopterin biosynthesis enzymes-like"/>
    <property type="match status" value="2"/>
</dbReference>
<dbReference type="AlphaFoldDB" id="A0A3A6UMQ6"/>
<dbReference type="OrthoDB" id="5820615at2"/>
<comment type="caution">
    <text evidence="7">The sequence shown here is derived from an EMBL/GenBank/DDBJ whole genome shotgun (WGS) entry which is preliminary data.</text>
</comment>
<evidence type="ECO:0000313" key="8">
    <source>
        <dbReference type="Proteomes" id="UP000273022"/>
    </source>
</evidence>
<comment type="pathway">
    <text evidence="1">Purine metabolism; 7-cyano-7-deazaguanine biosynthesis.</text>
</comment>
<dbReference type="GO" id="GO:0070497">
    <property type="term" value="F:6-carboxytetrahydropterin synthase activity"/>
    <property type="evidence" value="ECO:0007669"/>
    <property type="project" value="UniProtKB-EC"/>
</dbReference>
<evidence type="ECO:0000256" key="1">
    <source>
        <dbReference type="ARBA" id="ARBA00005061"/>
    </source>
</evidence>
<comment type="catalytic activity">
    <reaction evidence="6">
        <text>7,8-dihydroneopterin 3'-triphosphate + H2O = 6-carboxy-5,6,7,8-tetrahydropterin + triphosphate + acetaldehyde + 2 H(+)</text>
        <dbReference type="Rhea" id="RHEA:27966"/>
        <dbReference type="ChEBI" id="CHEBI:15343"/>
        <dbReference type="ChEBI" id="CHEBI:15377"/>
        <dbReference type="ChEBI" id="CHEBI:15378"/>
        <dbReference type="ChEBI" id="CHEBI:18036"/>
        <dbReference type="ChEBI" id="CHEBI:58462"/>
        <dbReference type="ChEBI" id="CHEBI:61032"/>
        <dbReference type="EC" id="4.1.2.50"/>
    </reaction>
</comment>
<dbReference type="InterPro" id="IPR007115">
    <property type="entry name" value="6-PTP_synth/QueD"/>
</dbReference>
<protein>
    <recommendedName>
        <fullName evidence="4">6-carboxy-5,6,7,8-tetrahydropterin synthase</fullName>
        <ecNumber evidence="3">4.1.2.50</ecNumber>
    </recommendedName>
    <alternativeName>
        <fullName evidence="5">Queuosine biosynthesis protein QueD</fullName>
    </alternativeName>
</protein>
<dbReference type="EMBL" id="QYYH01000010">
    <property type="protein sequence ID" value="RJY19030.1"/>
    <property type="molecule type" value="Genomic_DNA"/>
</dbReference>
<evidence type="ECO:0000256" key="6">
    <source>
        <dbReference type="ARBA" id="ARBA00048807"/>
    </source>
</evidence>
<dbReference type="Gene3D" id="3.30.479.10">
    <property type="entry name" value="6-pyruvoyl tetrahydropterin synthase/QueD"/>
    <property type="match status" value="2"/>
</dbReference>
<evidence type="ECO:0000256" key="2">
    <source>
        <dbReference type="ARBA" id="ARBA00008900"/>
    </source>
</evidence>